<organism evidence="2 3">
    <name type="scientific">Faecalicatena fissicatena</name>
    <dbReference type="NCBI Taxonomy" id="290055"/>
    <lineage>
        <taxon>Bacteria</taxon>
        <taxon>Bacillati</taxon>
        <taxon>Bacillota</taxon>
        <taxon>Clostridia</taxon>
        <taxon>Lachnospirales</taxon>
        <taxon>Lachnospiraceae</taxon>
        <taxon>Faecalicatena</taxon>
    </lineage>
</organism>
<evidence type="ECO:0000313" key="3">
    <source>
        <dbReference type="Proteomes" id="UP000716906"/>
    </source>
</evidence>
<accession>A0ABS2ECC8</accession>
<keyword evidence="3" id="KW-1185">Reference proteome</keyword>
<evidence type="ECO:0000313" key="2">
    <source>
        <dbReference type="EMBL" id="MBM6739309.1"/>
    </source>
</evidence>
<dbReference type="EMBL" id="JACLYY010000020">
    <property type="protein sequence ID" value="MBM6739309.1"/>
    <property type="molecule type" value="Genomic_DNA"/>
</dbReference>
<reference evidence="2 3" key="1">
    <citation type="journal article" date="2021" name="Sci. Rep.">
        <title>The distribution of antibiotic resistance genes in chicken gut microbiota commensals.</title>
        <authorList>
            <person name="Juricova H."/>
            <person name="Matiasovicova J."/>
            <person name="Kubasova T."/>
            <person name="Cejkova D."/>
            <person name="Rychlik I."/>
        </authorList>
    </citation>
    <scope>NUCLEOTIDE SEQUENCE [LARGE SCALE GENOMIC DNA]</scope>
    <source>
        <strain evidence="2 3">An773</strain>
    </source>
</reference>
<comment type="caution">
    <text evidence="2">The sequence shown here is derived from an EMBL/GenBank/DDBJ whole genome shotgun (WGS) entry which is preliminary data.</text>
</comment>
<dbReference type="RefSeq" id="WP_205156404.1">
    <property type="nucleotide sequence ID" value="NZ_JACLYY010000020.1"/>
</dbReference>
<evidence type="ECO:0000259" key="1">
    <source>
        <dbReference type="PROSITE" id="PS51746"/>
    </source>
</evidence>
<dbReference type="Gene3D" id="3.60.40.10">
    <property type="entry name" value="PPM-type phosphatase domain"/>
    <property type="match status" value="1"/>
</dbReference>
<proteinExistence type="predicted"/>
<dbReference type="SMART" id="SM00331">
    <property type="entry name" value="PP2C_SIG"/>
    <property type="match status" value="1"/>
</dbReference>
<dbReference type="SUPFAM" id="SSF81606">
    <property type="entry name" value="PP2C-like"/>
    <property type="match status" value="1"/>
</dbReference>
<dbReference type="SMART" id="SM00332">
    <property type="entry name" value="PP2Cc"/>
    <property type="match status" value="1"/>
</dbReference>
<feature type="domain" description="PPM-type phosphatase" evidence="1">
    <location>
        <begin position="6"/>
        <end position="252"/>
    </location>
</feature>
<dbReference type="InterPro" id="IPR036457">
    <property type="entry name" value="PPM-type-like_dom_sf"/>
</dbReference>
<protein>
    <submittedName>
        <fullName evidence="2">Serine/threonine-protein phosphatase</fullName>
    </submittedName>
</protein>
<dbReference type="Proteomes" id="UP000716906">
    <property type="component" value="Unassembled WGS sequence"/>
</dbReference>
<dbReference type="InterPro" id="IPR001932">
    <property type="entry name" value="PPM-type_phosphatase-like_dom"/>
</dbReference>
<dbReference type="Pfam" id="PF13672">
    <property type="entry name" value="PP2C_2"/>
    <property type="match status" value="1"/>
</dbReference>
<gene>
    <name evidence="2" type="ORF">H7U36_14570</name>
</gene>
<name>A0ABS2ECC8_9FIRM</name>
<sequence>MSLKVKITAVTDIGKRKENQDRIAIDNIILESHQYFVEKEIFGQTFFLVLDGMGGEQYGAMASQLAVEEFIHCTKKYLNIVTKEMILEMLKNINDKISDFLRSKYAEGGTTFSLVVLNEIGYIEFYNIGDSPIVYMDEKSAIVLSEDQSLAGMKLQYGMITEAEYAISKEKSILMAYLGDHTNKSLQKIYYNSYRCRQGSRIIMCTDGITDVLSIREIHKILYDEQKDIIELINQVKKEPECDNMSIIDIVIQGGGLVENSDVQTES</sequence>
<dbReference type="CDD" id="cd00143">
    <property type="entry name" value="PP2Cc"/>
    <property type="match status" value="1"/>
</dbReference>
<dbReference type="PROSITE" id="PS51746">
    <property type="entry name" value="PPM_2"/>
    <property type="match status" value="1"/>
</dbReference>